<accession>A0A5N4AQZ7</accession>
<dbReference type="Proteomes" id="UP000327044">
    <property type="component" value="Unassembled WGS sequence"/>
</dbReference>
<dbReference type="InParanoid" id="A0A5N4AQZ7"/>
<comment type="caution">
    <text evidence="1">The sequence shown here is derived from an EMBL/GenBank/DDBJ whole genome shotgun (WGS) entry which is preliminary data.</text>
</comment>
<dbReference type="EMBL" id="VVIM01000005">
    <property type="protein sequence ID" value="KAB0799772.1"/>
    <property type="molecule type" value="Genomic_DNA"/>
</dbReference>
<dbReference type="AlphaFoldDB" id="A0A5N4AQZ7"/>
<evidence type="ECO:0000313" key="2">
    <source>
        <dbReference type="Proteomes" id="UP000327044"/>
    </source>
</evidence>
<reference evidence="1 2" key="1">
    <citation type="journal article" date="2018" name="Elife">
        <title>Firefly genomes illuminate parallel origins of bioluminescence in beetles.</title>
        <authorList>
            <person name="Fallon T.R."/>
            <person name="Lower S.E."/>
            <person name="Chang C.H."/>
            <person name="Bessho-Uehara M."/>
            <person name="Martin G.J."/>
            <person name="Bewick A.J."/>
            <person name="Behringer M."/>
            <person name="Debat H.J."/>
            <person name="Wong I."/>
            <person name="Day J.C."/>
            <person name="Suvorov A."/>
            <person name="Silva C.J."/>
            <person name="Stanger-Hall K.F."/>
            <person name="Hall D.W."/>
            <person name="Schmitz R.J."/>
            <person name="Nelson D.R."/>
            <person name="Lewis S.M."/>
            <person name="Shigenobu S."/>
            <person name="Bybee S.M."/>
            <person name="Larracuente A.M."/>
            <person name="Oba Y."/>
            <person name="Weng J.K."/>
        </authorList>
    </citation>
    <scope>NUCLEOTIDE SEQUENCE [LARGE SCALE GENOMIC DNA]</scope>
    <source>
        <strain evidence="1">1611_PpyrPB1</strain>
        <tissue evidence="1">Whole body</tissue>
    </source>
</reference>
<protein>
    <submittedName>
        <fullName evidence="1">Uncharacterized protein</fullName>
    </submittedName>
</protein>
<evidence type="ECO:0000313" key="1">
    <source>
        <dbReference type="EMBL" id="KAB0799772.1"/>
    </source>
</evidence>
<proteinExistence type="predicted"/>
<organism evidence="1 2">
    <name type="scientific">Photinus pyralis</name>
    <name type="common">Common eastern firefly</name>
    <name type="synonym">Lampyris pyralis</name>
    <dbReference type="NCBI Taxonomy" id="7054"/>
    <lineage>
        <taxon>Eukaryota</taxon>
        <taxon>Metazoa</taxon>
        <taxon>Ecdysozoa</taxon>
        <taxon>Arthropoda</taxon>
        <taxon>Hexapoda</taxon>
        <taxon>Insecta</taxon>
        <taxon>Pterygota</taxon>
        <taxon>Neoptera</taxon>
        <taxon>Endopterygota</taxon>
        <taxon>Coleoptera</taxon>
        <taxon>Polyphaga</taxon>
        <taxon>Elateriformia</taxon>
        <taxon>Elateroidea</taxon>
        <taxon>Lampyridae</taxon>
        <taxon>Lampyrinae</taxon>
        <taxon>Photinus</taxon>
    </lineage>
</organism>
<name>A0A5N4AQZ7_PHOPY</name>
<gene>
    <name evidence="1" type="ORF">PPYR_07652</name>
</gene>
<keyword evidence="2" id="KW-1185">Reference proteome</keyword>
<sequence length="119" mass="13585">MHLSSCNLLGRYNSDPEFALRAKMITSLACVPEADVVTAIAELENYLPNEFEPILERFIDNYIGRLRNNGTRVPPTFPSAIWSVYFRTLNGRDRTNNFAETCHRKLFLVLGLLNTHPTL</sequence>